<dbReference type="AlphaFoldDB" id="A0A4Y9QZF7"/>
<keyword evidence="2" id="KW-0472">Membrane</keyword>
<organism evidence="3 4">
    <name type="scientific">Orlajensenia leifsoniae</name>
    <dbReference type="NCBI Taxonomy" id="2561933"/>
    <lineage>
        <taxon>Bacteria</taxon>
        <taxon>Bacillati</taxon>
        <taxon>Actinomycetota</taxon>
        <taxon>Actinomycetes</taxon>
        <taxon>Micrococcales</taxon>
        <taxon>Microbacteriaceae</taxon>
        <taxon>Orlajensenia</taxon>
    </lineage>
</organism>
<feature type="region of interest" description="Disordered" evidence="1">
    <location>
        <begin position="152"/>
        <end position="205"/>
    </location>
</feature>
<comment type="caution">
    <text evidence="3">The sequence shown here is derived from an EMBL/GenBank/DDBJ whole genome shotgun (WGS) entry which is preliminary data.</text>
</comment>
<keyword evidence="2" id="KW-0812">Transmembrane</keyword>
<protein>
    <submittedName>
        <fullName evidence="3">Uncharacterized protein</fullName>
    </submittedName>
</protein>
<dbReference type="Proteomes" id="UP000298127">
    <property type="component" value="Unassembled WGS sequence"/>
</dbReference>
<name>A0A4Y9QZF7_9MICO</name>
<evidence type="ECO:0000313" key="4">
    <source>
        <dbReference type="Proteomes" id="UP000298127"/>
    </source>
</evidence>
<keyword evidence="4" id="KW-1185">Reference proteome</keyword>
<reference evidence="3 4" key="1">
    <citation type="journal article" date="2018" name="J. Microbiol.">
        <title>Leifsonia flava sp. nov., a novel actinobacterium isolated from the rhizosphere of Aquilegia viridiflora.</title>
        <authorList>
            <person name="Cai Y."/>
            <person name="Tao W.Z."/>
            <person name="Ma Y.J."/>
            <person name="Cheng J."/>
            <person name="Zhang M.Y."/>
            <person name="Zhang Y.X."/>
        </authorList>
    </citation>
    <scope>NUCLEOTIDE SEQUENCE [LARGE SCALE GENOMIC DNA]</scope>
    <source>
        <strain evidence="3 4">SYP-B2174</strain>
    </source>
</reference>
<dbReference type="RefSeq" id="WP_135119996.1">
    <property type="nucleotide sequence ID" value="NZ_SPQZ01000003.1"/>
</dbReference>
<proteinExistence type="predicted"/>
<feature type="compositionally biased region" description="Polar residues" evidence="1">
    <location>
        <begin position="158"/>
        <end position="167"/>
    </location>
</feature>
<feature type="transmembrane region" description="Helical" evidence="2">
    <location>
        <begin position="48"/>
        <end position="69"/>
    </location>
</feature>
<dbReference type="EMBL" id="SPQZ01000003">
    <property type="protein sequence ID" value="TFV97981.1"/>
    <property type="molecule type" value="Genomic_DNA"/>
</dbReference>
<feature type="transmembrane region" description="Helical" evidence="2">
    <location>
        <begin position="12"/>
        <end position="33"/>
    </location>
</feature>
<evidence type="ECO:0000256" key="1">
    <source>
        <dbReference type="SAM" id="MobiDB-lite"/>
    </source>
</evidence>
<evidence type="ECO:0000256" key="2">
    <source>
        <dbReference type="SAM" id="Phobius"/>
    </source>
</evidence>
<keyword evidence="2" id="KW-1133">Transmembrane helix</keyword>
<accession>A0A4Y9QZF7</accession>
<gene>
    <name evidence="3" type="ORF">E4M00_07975</name>
</gene>
<feature type="compositionally biased region" description="Polar residues" evidence="1">
    <location>
        <begin position="186"/>
        <end position="197"/>
    </location>
</feature>
<sequence length="205" mass="20712">MAAPDATPKPALVAILAIVILAVVAVSGVYLLMGPLPDGFERPALTDVLAITASVIAPIVSIAAAYYGITIALKATTESADLTRRATETSLQAAENFTTAITNITIDLHNQNVQLIETLQRGGTFADGVSATDAAPPTPGHARSVPTATGAIHVVPSTGPNPTVDTPQPTPAGQHANADDIGLGQDRSQAGSENQPASSSSSTTS</sequence>
<evidence type="ECO:0000313" key="3">
    <source>
        <dbReference type="EMBL" id="TFV97981.1"/>
    </source>
</evidence>